<dbReference type="FunFam" id="2.30.29.110:FF:000002">
    <property type="entry name" value="Type II inositol 1,4,5-trisphosphate 5-phosphatase"/>
    <property type="match status" value="1"/>
</dbReference>
<name>A0AB34GN78_ESCRO</name>
<keyword evidence="4" id="KW-1185">Reference proteome</keyword>
<comment type="caution">
    <text evidence="3">The sequence shown here is derived from an EMBL/GenBank/DDBJ whole genome shotgun (WGS) entry which is preliminary data.</text>
</comment>
<gene>
    <name evidence="3" type="ORF">J1605_012144</name>
</gene>
<reference evidence="3 4" key="1">
    <citation type="submission" date="2022-11" db="EMBL/GenBank/DDBJ databases">
        <title>Whole genome sequence of Eschrichtius robustus ER-17-0199.</title>
        <authorList>
            <person name="Bruniche-Olsen A."/>
            <person name="Black A.N."/>
            <person name="Fields C.J."/>
            <person name="Walden K."/>
            <person name="Dewoody J.A."/>
        </authorList>
    </citation>
    <scope>NUCLEOTIDE SEQUENCE [LARGE SCALE GENOMIC DNA]</scope>
    <source>
        <strain evidence="3">ER-17-0199</strain>
        <tissue evidence="3">Blubber</tissue>
    </source>
</reference>
<sequence>MAGVWEQQAVQGALCEGESRRSRLLGLVRYRPERGGQEHALFLYTHRRMAITGDDVSLDQIVPISRDFALEEVSLDGEVYFLGSDVTVQLDTAELSLVFQLPFGSETRTFLQEVARACPGFDPSALDPKFLWLSRYRRKEPEPEPPTARGWKSAAGTRPGRAVIGGGRYRSRKARRELEEARLQGRAPFSLAAGLWSRPTFDWRGWHAGAGPSGGGRGGRGSGRRDEELEEAGREMSAAAGSRESESAGPAGDGTLGWGSGAVAGQTLGRTGSVGWLADARGKDQGPGPTEAETLGLKCCGDVSYS</sequence>
<feature type="compositionally biased region" description="Basic and acidic residues" evidence="1">
    <location>
        <begin position="223"/>
        <end position="234"/>
    </location>
</feature>
<protein>
    <recommendedName>
        <fullName evidence="2">INPP5B PH domain-containing protein</fullName>
    </recommendedName>
</protein>
<evidence type="ECO:0000313" key="3">
    <source>
        <dbReference type="EMBL" id="KAJ8779854.1"/>
    </source>
</evidence>
<dbReference type="EMBL" id="JAIQCJ010002203">
    <property type="protein sequence ID" value="KAJ8779854.1"/>
    <property type="molecule type" value="Genomic_DNA"/>
</dbReference>
<feature type="region of interest" description="Disordered" evidence="1">
    <location>
        <begin position="207"/>
        <end position="264"/>
    </location>
</feature>
<dbReference type="InterPro" id="IPR031896">
    <property type="entry name" value="INPP5B_PH_dom"/>
</dbReference>
<feature type="compositionally biased region" description="Low complexity" evidence="1">
    <location>
        <begin position="235"/>
        <end position="250"/>
    </location>
</feature>
<proteinExistence type="predicted"/>
<feature type="region of interest" description="Disordered" evidence="1">
    <location>
        <begin position="138"/>
        <end position="170"/>
    </location>
</feature>
<evidence type="ECO:0000313" key="4">
    <source>
        <dbReference type="Proteomes" id="UP001159641"/>
    </source>
</evidence>
<feature type="domain" description="INPP5B PH" evidence="2">
    <location>
        <begin position="9"/>
        <end position="138"/>
    </location>
</feature>
<evidence type="ECO:0000259" key="2">
    <source>
        <dbReference type="Pfam" id="PF16776"/>
    </source>
</evidence>
<dbReference type="Pfam" id="PF16776">
    <property type="entry name" value="INPP5B_PH"/>
    <property type="match status" value="1"/>
</dbReference>
<dbReference type="Gene3D" id="2.30.29.110">
    <property type="match status" value="1"/>
</dbReference>
<dbReference type="AlphaFoldDB" id="A0AB34GN78"/>
<evidence type="ECO:0000256" key="1">
    <source>
        <dbReference type="SAM" id="MobiDB-lite"/>
    </source>
</evidence>
<organism evidence="3 4">
    <name type="scientific">Eschrichtius robustus</name>
    <name type="common">California gray whale</name>
    <name type="synonym">Eschrichtius gibbosus</name>
    <dbReference type="NCBI Taxonomy" id="9764"/>
    <lineage>
        <taxon>Eukaryota</taxon>
        <taxon>Metazoa</taxon>
        <taxon>Chordata</taxon>
        <taxon>Craniata</taxon>
        <taxon>Vertebrata</taxon>
        <taxon>Euteleostomi</taxon>
        <taxon>Mammalia</taxon>
        <taxon>Eutheria</taxon>
        <taxon>Laurasiatheria</taxon>
        <taxon>Artiodactyla</taxon>
        <taxon>Whippomorpha</taxon>
        <taxon>Cetacea</taxon>
        <taxon>Mysticeti</taxon>
        <taxon>Eschrichtiidae</taxon>
        <taxon>Eschrichtius</taxon>
    </lineage>
</organism>
<feature type="compositionally biased region" description="Gly residues" evidence="1">
    <location>
        <begin position="211"/>
        <end position="221"/>
    </location>
</feature>
<feature type="compositionally biased region" description="Gly residues" evidence="1">
    <location>
        <begin position="251"/>
        <end position="262"/>
    </location>
</feature>
<dbReference type="Proteomes" id="UP001159641">
    <property type="component" value="Unassembled WGS sequence"/>
</dbReference>
<accession>A0AB34GN78</accession>